<reference evidence="1 2" key="1">
    <citation type="journal article" date="2019" name="Sci. Rep.">
        <title>Orb-weaving spider Araneus ventricosus genome elucidates the spidroin gene catalogue.</title>
        <authorList>
            <person name="Kono N."/>
            <person name="Nakamura H."/>
            <person name="Ohtoshi R."/>
            <person name="Moran D.A.P."/>
            <person name="Shinohara A."/>
            <person name="Yoshida Y."/>
            <person name="Fujiwara M."/>
            <person name="Mori M."/>
            <person name="Tomita M."/>
            <person name="Arakawa K."/>
        </authorList>
    </citation>
    <scope>NUCLEOTIDE SEQUENCE [LARGE SCALE GENOMIC DNA]</scope>
</reference>
<evidence type="ECO:0000313" key="1">
    <source>
        <dbReference type="EMBL" id="GBM48403.1"/>
    </source>
</evidence>
<name>A0A4Y2G460_ARAVE</name>
<dbReference type="AlphaFoldDB" id="A0A4Y2G460"/>
<sequence length="172" mass="18856">MSSYLLPAFTLELTRGDNTLSIIWTEKDPSHSPPSSECLKQFTKLSSNSKGKTTQSRLQPDLGTLITLVLLTSWSPLTNNFSLKHQLDLSFLKSKPSSFRSTADDDPSSPVTLSSTEHKSPVFTPVFNIAVFPEETFSNSTTCPTAETDTVFCDNPTAPLTFSSTKPESMVQ</sequence>
<comment type="caution">
    <text evidence="1">The sequence shown here is derived from an EMBL/GenBank/DDBJ whole genome shotgun (WGS) entry which is preliminary data.</text>
</comment>
<dbReference type="EMBL" id="BGPR01001215">
    <property type="protein sequence ID" value="GBM48403.1"/>
    <property type="molecule type" value="Genomic_DNA"/>
</dbReference>
<gene>
    <name evidence="1" type="ORF">AVEN_12005_1</name>
</gene>
<evidence type="ECO:0000313" key="2">
    <source>
        <dbReference type="Proteomes" id="UP000499080"/>
    </source>
</evidence>
<keyword evidence="2" id="KW-1185">Reference proteome</keyword>
<accession>A0A4Y2G460</accession>
<organism evidence="1 2">
    <name type="scientific">Araneus ventricosus</name>
    <name type="common">Orbweaver spider</name>
    <name type="synonym">Epeira ventricosa</name>
    <dbReference type="NCBI Taxonomy" id="182803"/>
    <lineage>
        <taxon>Eukaryota</taxon>
        <taxon>Metazoa</taxon>
        <taxon>Ecdysozoa</taxon>
        <taxon>Arthropoda</taxon>
        <taxon>Chelicerata</taxon>
        <taxon>Arachnida</taxon>
        <taxon>Araneae</taxon>
        <taxon>Araneomorphae</taxon>
        <taxon>Entelegynae</taxon>
        <taxon>Araneoidea</taxon>
        <taxon>Araneidae</taxon>
        <taxon>Araneus</taxon>
    </lineage>
</organism>
<dbReference type="Proteomes" id="UP000499080">
    <property type="component" value="Unassembled WGS sequence"/>
</dbReference>
<proteinExistence type="predicted"/>
<protein>
    <submittedName>
        <fullName evidence="1">Uncharacterized protein</fullName>
    </submittedName>
</protein>